<reference evidence="4" key="2">
    <citation type="submission" date="2019-11" db="EMBL/GenBank/DDBJ databases">
        <title>Improved Assembly of Tolypothrix boutellei genome.</title>
        <authorList>
            <person name="Sarangi A.N."/>
            <person name="Mukherjee M."/>
            <person name="Ghosh S."/>
            <person name="Singh D."/>
            <person name="Das A."/>
            <person name="Kant S."/>
            <person name="Prusty A."/>
            <person name="Tripathy S."/>
        </authorList>
    </citation>
    <scope>NUCLEOTIDE SEQUENCE</scope>
    <source>
        <strain evidence="4">VB521301</strain>
    </source>
</reference>
<dbReference type="PANTHER" id="PTHR10887:SF530">
    <property type="entry name" value="SUPERFAMILY I DNA HELICASES"/>
    <property type="match status" value="1"/>
</dbReference>
<dbReference type="GO" id="GO:0004386">
    <property type="term" value="F:helicase activity"/>
    <property type="evidence" value="ECO:0007669"/>
    <property type="project" value="InterPro"/>
</dbReference>
<evidence type="ECO:0000259" key="1">
    <source>
        <dbReference type="Pfam" id="PF13086"/>
    </source>
</evidence>
<accession>A0A8S9T4B5</accession>
<dbReference type="Pfam" id="PF18741">
    <property type="entry name" value="MTES_1575"/>
    <property type="match status" value="1"/>
</dbReference>
<feature type="domain" description="DNA2/NAM7 helicase helicase" evidence="1">
    <location>
        <begin position="824"/>
        <end position="954"/>
    </location>
</feature>
<dbReference type="Pfam" id="PF13195">
    <property type="entry name" value="DUF4011"/>
    <property type="match status" value="1"/>
</dbReference>
<dbReference type="Proteomes" id="UP000029738">
    <property type="component" value="Unassembled WGS sequence"/>
</dbReference>
<dbReference type="RefSeq" id="WP_038072637.1">
    <property type="nucleotide sequence ID" value="NZ_JHEG04000001.1"/>
</dbReference>
<feature type="domain" description="DNA2/NAM7 helicase-like C-terminal" evidence="2">
    <location>
        <begin position="986"/>
        <end position="1171"/>
    </location>
</feature>
<name>A0A8S9T4B5_9CYAN</name>
<dbReference type="InterPro" id="IPR011335">
    <property type="entry name" value="Restrct_endonuc-II-like"/>
</dbReference>
<dbReference type="InterPro" id="IPR045055">
    <property type="entry name" value="DNA2/NAM7-like"/>
</dbReference>
<dbReference type="InterPro" id="IPR025103">
    <property type="entry name" value="DUF4011"/>
</dbReference>
<dbReference type="InterPro" id="IPR041679">
    <property type="entry name" value="DNA2/NAM7-like_C"/>
</dbReference>
<protein>
    <submittedName>
        <fullName evidence="4">DUF4011 domain-containing protein</fullName>
    </submittedName>
</protein>
<dbReference type="Pfam" id="PF13087">
    <property type="entry name" value="AAA_12"/>
    <property type="match status" value="1"/>
</dbReference>
<dbReference type="CDD" id="cd18808">
    <property type="entry name" value="SF1_C_Upf1"/>
    <property type="match status" value="1"/>
</dbReference>
<feature type="domain" description="Restriction endonuclease type II-like" evidence="3">
    <location>
        <begin position="1220"/>
        <end position="1317"/>
    </location>
</feature>
<gene>
    <name evidence="4" type="ORF">DA73_0400013560</name>
</gene>
<dbReference type="InterPro" id="IPR027417">
    <property type="entry name" value="P-loop_NTPase"/>
</dbReference>
<evidence type="ECO:0000313" key="4">
    <source>
        <dbReference type="EMBL" id="KAF3886389.1"/>
    </source>
</evidence>
<evidence type="ECO:0000259" key="2">
    <source>
        <dbReference type="Pfam" id="PF13087"/>
    </source>
</evidence>
<dbReference type="InterPro" id="IPR049468">
    <property type="entry name" value="Restrct_endonuc-II-like_dom"/>
</dbReference>
<dbReference type="Pfam" id="PF13086">
    <property type="entry name" value="AAA_11"/>
    <property type="match status" value="2"/>
</dbReference>
<sequence>MSTTVSLELKQKIQTWKNNLAELTKSNRLLYFYSEKKPTIEIKIPASQLFDKLVIESVAIPAIELDADAIEAQINKKNLKKLRRDATLILREKGVNSLFVALGFLRWNTKEQPKQDVISPIILIPVELYKLPKKDEYEIRPTDENAFLNPILVQKLEIDYSIILPESETEFNCSYVELLTSLRQNKDLTNRKWEIEETAYISLFQRAKGSMLKDLEYLEQNPDILAKQHILRGFAKDTADYELSVPEILEIDELDKRVDPKTVFQVLEADSSQQRVIEAAKEGLSFTVKGPPGTGKSQTIANIIAELVGKKKKVLVVAEKPIALEVVCDRLKESNLEAIYLNFADNDVASKKNFAKVLQITRRELEQRLEEQESESFFYELSECRQSLNEHAESLNHKWEPLDKTVLDIYGEILKFQREQIPTLNFTLGNINNWSTLQLSRAKDYLEQLNHGKFLLFFRKELTTLWAKSQQPSLDFQTREDINNGINTLLQGIRSAKKAGNELGKLLNLKTPSTLTEIANFNASVAHIAAVPLLPQGWQDKDLQVLWQLFFQLENDLEAIQNNPLNTKYKKEFLHLNLSDLSKNLQKWGIFCFFRCTYWKARNQILDCRKVKKWVFDWELKTDLKRAAELQFLWHNLRDPNYSPHDAFKIFFTTEIPDCEAIEQSLRWLETLHQYNIQNSTVVMVISSQTSRRQLAKLLEELTSAQSLIEEGFNFLQRYFPYPEDVITNSRIPLNITSLDEIETFLNVAANEIDLFQDWLDYQRNVKQIQAVGAGAFLQQLQDSDIAPELWSRIFEKGFYQNWLQYIYDNCYNLRRFSANVYEQKIQKFSQLDIKQQEVAKKRLRQLHVSQWQEWSQQPNAKIALDMLYRESQNKKKYKSIREFIEEAAELVVTLKPCWLMSPQAVSEYIAPQVINFDVVIFDEASQIRTEDAVSSIMRSKQVIVVGDNHQMPPSSFFASITSDAEDEDNDEEERYESLLAECGFMREFTLKWHYRSKDESLIYFSNKKFYNSELITFPNPVKNDSRGVYFKYVEQAVYNRGGKKKQNIREAEEVGKLALLHIQQNQEQSLGIIAFSKDQAEAIQEQIDKLSDENPELAEFCRDESEKFFIKNLENVQGDERDVIILSFGYGKDNEGEFSHYFGPLNRVGGERRLNVAITRAKYKLILVASIRANDLQPEGKREGVRFFKEYLEYIDSKEQKLPENSSVQNLHSYSLLTEDIYDALQKQGYEVETSVGRSAYPIDLAVIKKQLTDKKYILGIEYDGLTYCRYPTARDRDRLRKKVLEDILNWQIHRVWSKEWFDNRDVEIERLVNRLKSVDI</sequence>
<dbReference type="Gene3D" id="3.40.960.10">
    <property type="entry name" value="VSR Endonuclease"/>
    <property type="match status" value="1"/>
</dbReference>
<dbReference type="SUPFAM" id="SSF52980">
    <property type="entry name" value="Restriction endonuclease-like"/>
    <property type="match status" value="1"/>
</dbReference>
<comment type="caution">
    <text evidence="4">The sequence shown here is derived from an EMBL/GenBank/DDBJ whole genome shotgun (WGS) entry which is preliminary data.</text>
</comment>
<evidence type="ECO:0000259" key="3">
    <source>
        <dbReference type="Pfam" id="PF18741"/>
    </source>
</evidence>
<dbReference type="InterPro" id="IPR047187">
    <property type="entry name" value="SF1_C_Upf1"/>
</dbReference>
<dbReference type="SUPFAM" id="SSF52540">
    <property type="entry name" value="P-loop containing nucleoside triphosphate hydrolases"/>
    <property type="match status" value="1"/>
</dbReference>
<feature type="domain" description="DNA2/NAM7 helicase helicase" evidence="1">
    <location>
        <begin position="270"/>
        <end position="420"/>
    </location>
</feature>
<dbReference type="InterPro" id="IPR041677">
    <property type="entry name" value="DNA2/NAM7_AAA_11"/>
</dbReference>
<reference evidence="4" key="1">
    <citation type="journal article" date="2015" name="Genome Announc.">
        <title>Draft Genome Sequence of Tolypothrix boutellei Strain VB521301.</title>
        <authorList>
            <person name="Chandrababunaidu M.M."/>
            <person name="Singh D."/>
            <person name="Sen D."/>
            <person name="Bhan S."/>
            <person name="Das S."/>
            <person name="Gupta A."/>
            <person name="Adhikary S.P."/>
            <person name="Tripathy S."/>
        </authorList>
    </citation>
    <scope>NUCLEOTIDE SEQUENCE</scope>
    <source>
        <strain evidence="4">VB521301</strain>
    </source>
</reference>
<dbReference type="EMBL" id="JHEG04000001">
    <property type="protein sequence ID" value="KAF3886389.1"/>
    <property type="molecule type" value="Genomic_DNA"/>
</dbReference>
<keyword evidence="5" id="KW-1185">Reference proteome</keyword>
<proteinExistence type="predicted"/>
<dbReference type="Gene3D" id="3.40.50.300">
    <property type="entry name" value="P-loop containing nucleotide triphosphate hydrolases"/>
    <property type="match status" value="3"/>
</dbReference>
<evidence type="ECO:0000313" key="5">
    <source>
        <dbReference type="Proteomes" id="UP000029738"/>
    </source>
</evidence>
<organism evidence="4 5">
    <name type="scientific">Tolypothrix bouteillei VB521301</name>
    <dbReference type="NCBI Taxonomy" id="1479485"/>
    <lineage>
        <taxon>Bacteria</taxon>
        <taxon>Bacillati</taxon>
        <taxon>Cyanobacteriota</taxon>
        <taxon>Cyanophyceae</taxon>
        <taxon>Nostocales</taxon>
        <taxon>Tolypothrichaceae</taxon>
        <taxon>Tolypothrix</taxon>
    </lineage>
</organism>
<dbReference type="PANTHER" id="PTHR10887">
    <property type="entry name" value="DNA2/NAM7 HELICASE FAMILY"/>
    <property type="match status" value="1"/>
</dbReference>